<dbReference type="AlphaFoldDB" id="A0A0L0VYM7"/>
<evidence type="ECO:0000256" key="2">
    <source>
        <dbReference type="SAM" id="SignalP"/>
    </source>
</evidence>
<sequence length="546" mass="62637">MRFPSASLYLILHLINPALLSLPAKISPEGKSSDSFTLPDLNDRPLPLLDLNRPPADECSVEPLCISQESGSYSPSTTPTGSPSQQPTLPRNAFLESDKRKNRSASLTSPGFAKRRKHSIDDIAPGADRREIKDANPNSGEKKSASCLGMQNDLANTDERLTRDTGTKKSNYQSPPSRRNTDKKLARKMKETPMVKKLNSHEIKSSSEASEPFDVYDWNFLRLAPGIADTNQDPDVPRNDPLAKLFKTLIICQSQPKGEKGKDHFWIERKDAAARLNLYPNVKLQCRFPLDLPSSSIDVEVGQAAMFDIVLSLSEKRLALDTYRAFSVDIVERLEKILEAKRQRINVSKAELQRTRTSGSKRKDRARFTSENKILTIMKYVKESTKIATFLVITHLSLFREHEYDVLMPEAVRDILKCFEKMWIDIERWDPDLISQHPWVRRNSALLSLENPTRLHVDFRYKPHDVYPMAANFLKYWAEIQGKTVPSYYNRTHHRTVVDLINRMIYFSNYEIVSNRIASEKEYVEQTRRLILMRENTDARLEEALM</sequence>
<feature type="chain" id="PRO_5005550654" evidence="2">
    <location>
        <begin position="21"/>
        <end position="546"/>
    </location>
</feature>
<evidence type="ECO:0000256" key="1">
    <source>
        <dbReference type="SAM" id="MobiDB-lite"/>
    </source>
</evidence>
<protein>
    <submittedName>
        <fullName evidence="3">Uncharacterized protein</fullName>
    </submittedName>
</protein>
<feature type="compositionally biased region" description="Low complexity" evidence="1">
    <location>
        <begin position="70"/>
        <end position="88"/>
    </location>
</feature>
<dbReference type="Proteomes" id="UP000054564">
    <property type="component" value="Unassembled WGS sequence"/>
</dbReference>
<dbReference type="EMBL" id="AJIL01000012">
    <property type="protein sequence ID" value="KNF04414.1"/>
    <property type="molecule type" value="Genomic_DNA"/>
</dbReference>
<keyword evidence="2" id="KW-0732">Signal</keyword>
<proteinExistence type="predicted"/>
<reference evidence="4" key="1">
    <citation type="submission" date="2014-03" db="EMBL/GenBank/DDBJ databases">
        <title>The Genome Sequence of Puccinia striiformis f. sp. tritici PST-78.</title>
        <authorList>
            <consortium name="The Broad Institute Genome Sequencing Platform"/>
            <person name="Cuomo C."/>
            <person name="Hulbert S."/>
            <person name="Chen X."/>
            <person name="Walker B."/>
            <person name="Young S.K."/>
            <person name="Zeng Q."/>
            <person name="Gargeya S."/>
            <person name="Fitzgerald M."/>
            <person name="Haas B."/>
            <person name="Abouelleil A."/>
            <person name="Alvarado L."/>
            <person name="Arachchi H.M."/>
            <person name="Berlin A.M."/>
            <person name="Chapman S.B."/>
            <person name="Goldberg J."/>
            <person name="Griggs A."/>
            <person name="Gujja S."/>
            <person name="Hansen M."/>
            <person name="Howarth C."/>
            <person name="Imamovic A."/>
            <person name="Larimer J."/>
            <person name="McCowan C."/>
            <person name="Montmayeur A."/>
            <person name="Murphy C."/>
            <person name="Neiman D."/>
            <person name="Pearson M."/>
            <person name="Priest M."/>
            <person name="Roberts A."/>
            <person name="Saif S."/>
            <person name="Shea T."/>
            <person name="Sisk P."/>
            <person name="Sykes S."/>
            <person name="Wortman J."/>
            <person name="Nusbaum C."/>
            <person name="Birren B."/>
        </authorList>
    </citation>
    <scope>NUCLEOTIDE SEQUENCE [LARGE SCALE GENOMIC DNA]</scope>
    <source>
        <strain evidence="4">race PST-78</strain>
    </source>
</reference>
<keyword evidence="4" id="KW-1185">Reference proteome</keyword>
<feature type="region of interest" description="Disordered" evidence="1">
    <location>
        <begin position="67"/>
        <end position="184"/>
    </location>
</feature>
<feature type="compositionally biased region" description="Polar residues" evidence="1">
    <location>
        <begin position="168"/>
        <end position="178"/>
    </location>
</feature>
<accession>A0A0L0VYM7</accession>
<name>A0A0L0VYM7_9BASI</name>
<evidence type="ECO:0000313" key="3">
    <source>
        <dbReference type="EMBL" id="KNF04414.1"/>
    </source>
</evidence>
<gene>
    <name evidence="3" type="ORF">PSTG_02330</name>
</gene>
<organism evidence="3 4">
    <name type="scientific">Puccinia striiformis f. sp. tritici PST-78</name>
    <dbReference type="NCBI Taxonomy" id="1165861"/>
    <lineage>
        <taxon>Eukaryota</taxon>
        <taxon>Fungi</taxon>
        <taxon>Dikarya</taxon>
        <taxon>Basidiomycota</taxon>
        <taxon>Pucciniomycotina</taxon>
        <taxon>Pucciniomycetes</taxon>
        <taxon>Pucciniales</taxon>
        <taxon>Pucciniaceae</taxon>
        <taxon>Puccinia</taxon>
    </lineage>
</organism>
<comment type="caution">
    <text evidence="3">The sequence shown here is derived from an EMBL/GenBank/DDBJ whole genome shotgun (WGS) entry which is preliminary data.</text>
</comment>
<dbReference type="OrthoDB" id="2496918at2759"/>
<feature type="compositionally biased region" description="Basic and acidic residues" evidence="1">
    <location>
        <begin position="157"/>
        <end position="167"/>
    </location>
</feature>
<feature type="signal peptide" evidence="2">
    <location>
        <begin position="1"/>
        <end position="20"/>
    </location>
</feature>
<feature type="compositionally biased region" description="Basic and acidic residues" evidence="1">
    <location>
        <begin position="127"/>
        <end position="144"/>
    </location>
</feature>
<evidence type="ECO:0000313" key="4">
    <source>
        <dbReference type="Proteomes" id="UP000054564"/>
    </source>
</evidence>